<name>A0A0Q0UIW5_RHOCA</name>
<dbReference type="AlphaFoldDB" id="A0A0Q0UIW5"/>
<evidence type="ECO:0000313" key="1">
    <source>
        <dbReference type="EMBL" id="SDE77321.1"/>
    </source>
</evidence>
<evidence type="ECO:0000313" key="2">
    <source>
        <dbReference type="Proteomes" id="UP000183812"/>
    </source>
</evidence>
<proteinExistence type="predicted"/>
<dbReference type="Proteomes" id="UP000183812">
    <property type="component" value="Unassembled WGS sequence"/>
</dbReference>
<reference evidence="1 2" key="1">
    <citation type="submission" date="2016-10" db="EMBL/GenBank/DDBJ databases">
        <authorList>
            <person name="de Groot N.N."/>
        </authorList>
    </citation>
    <scope>NUCLEOTIDE SEQUENCE [LARGE SCALE GENOMIC DNA]</scope>
    <source>
        <strain evidence="2">DSM 938 / 37b4</strain>
    </source>
</reference>
<sequence length="55" mass="5934">MLIKAAILFVLVMVGLAFFGRLRLPGRKPPLLLRKTCKQCGRPRIGAGPCPCGKA</sequence>
<dbReference type="EMBL" id="FNAY01000003">
    <property type="protein sequence ID" value="SDE77321.1"/>
    <property type="molecule type" value="Genomic_DNA"/>
</dbReference>
<organism evidence="1 2">
    <name type="scientific">Rhodobacter capsulatus</name>
    <name type="common">Rhodopseudomonas capsulata</name>
    <dbReference type="NCBI Taxonomy" id="1061"/>
    <lineage>
        <taxon>Bacteria</taxon>
        <taxon>Pseudomonadati</taxon>
        <taxon>Pseudomonadota</taxon>
        <taxon>Alphaproteobacteria</taxon>
        <taxon>Rhodobacterales</taxon>
        <taxon>Rhodobacter group</taxon>
        <taxon>Rhodobacter</taxon>
    </lineage>
</organism>
<gene>
    <name evidence="1" type="ORF">SAMN04244550_01043</name>
</gene>
<protein>
    <submittedName>
        <fullName evidence="1">Uncharacterized protein</fullName>
    </submittedName>
</protein>
<accession>A0A0Q0UIW5</accession>
<dbReference type="RefSeq" id="WP_055211833.1">
    <property type="nucleotide sequence ID" value="NZ_CP061202.1"/>
</dbReference>